<accession>A0AAW1S2Y8</accession>
<dbReference type="PANTHER" id="PTHR37227">
    <property type="entry name" value="OS01G0219000 PROTEIN"/>
    <property type="match status" value="1"/>
</dbReference>
<protein>
    <recommendedName>
        <fullName evidence="3">Proteasome assembly chaperone 1</fullName>
    </recommendedName>
</protein>
<dbReference type="Proteomes" id="UP001438707">
    <property type="component" value="Unassembled WGS sequence"/>
</dbReference>
<evidence type="ECO:0000313" key="2">
    <source>
        <dbReference type="Proteomes" id="UP001438707"/>
    </source>
</evidence>
<dbReference type="InterPro" id="IPR016565">
    <property type="entry name" value="Proteasome_assmbl_chp_1"/>
</dbReference>
<dbReference type="PANTHER" id="PTHR37227:SF2">
    <property type="entry name" value="OS01G0219000 PROTEIN"/>
    <property type="match status" value="1"/>
</dbReference>
<comment type="caution">
    <text evidence="1">The sequence shown here is derived from an EMBL/GenBank/DDBJ whole genome shotgun (WGS) entry which is preliminary data.</text>
</comment>
<dbReference type="GO" id="GO:0043248">
    <property type="term" value="P:proteasome assembly"/>
    <property type="evidence" value="ECO:0007669"/>
    <property type="project" value="InterPro"/>
</dbReference>
<proteinExistence type="predicted"/>
<sequence>MDFDPLTADFPQRLEFDEEQEAQAQGKSEPCSPLVLWAMGEQTQLSDGCMKVAQLVIGCSRDWLALLRLAPCKLEIAGSIIVVDHSLAGVCLQPHLKDSTCLSVRVNGQSSLLLLCQYAVPDEQAVLWAEAVYSAIRPEQTLIFASQPSRNYSIDNSEDPSCYMLNTDQARSAASHADRACDIPLLPAGQLLTGLPAALLSLCQVRQLKATLLVSDQAGGQHTRLRQLQSSLAILLKALPGSWNWLNLGEDIVRKAAKDLEAASPSTRASLYA</sequence>
<dbReference type="EMBL" id="JALJOS010000004">
    <property type="protein sequence ID" value="KAK9839987.1"/>
    <property type="molecule type" value="Genomic_DNA"/>
</dbReference>
<evidence type="ECO:0008006" key="3">
    <source>
        <dbReference type="Google" id="ProtNLM"/>
    </source>
</evidence>
<dbReference type="AlphaFoldDB" id="A0AAW1S2Y8"/>
<gene>
    <name evidence="1" type="ORF">WJX74_001518</name>
</gene>
<name>A0AAW1S2Y8_9CHLO</name>
<keyword evidence="2" id="KW-1185">Reference proteome</keyword>
<dbReference type="Pfam" id="PF16094">
    <property type="entry name" value="PAC1"/>
    <property type="match status" value="1"/>
</dbReference>
<dbReference type="GO" id="GO:0005783">
    <property type="term" value="C:endoplasmic reticulum"/>
    <property type="evidence" value="ECO:0007669"/>
    <property type="project" value="InterPro"/>
</dbReference>
<organism evidence="1 2">
    <name type="scientific">Apatococcus lobatus</name>
    <dbReference type="NCBI Taxonomy" id="904363"/>
    <lineage>
        <taxon>Eukaryota</taxon>
        <taxon>Viridiplantae</taxon>
        <taxon>Chlorophyta</taxon>
        <taxon>core chlorophytes</taxon>
        <taxon>Trebouxiophyceae</taxon>
        <taxon>Chlorellales</taxon>
        <taxon>Chlorellaceae</taxon>
        <taxon>Apatococcus</taxon>
    </lineage>
</organism>
<evidence type="ECO:0000313" key="1">
    <source>
        <dbReference type="EMBL" id="KAK9839987.1"/>
    </source>
</evidence>
<reference evidence="1 2" key="1">
    <citation type="journal article" date="2024" name="Nat. Commun.">
        <title>Phylogenomics reveals the evolutionary origins of lichenization in chlorophyte algae.</title>
        <authorList>
            <person name="Puginier C."/>
            <person name="Libourel C."/>
            <person name="Otte J."/>
            <person name="Skaloud P."/>
            <person name="Haon M."/>
            <person name="Grisel S."/>
            <person name="Petersen M."/>
            <person name="Berrin J.G."/>
            <person name="Delaux P.M."/>
            <person name="Dal Grande F."/>
            <person name="Keller J."/>
        </authorList>
    </citation>
    <scope>NUCLEOTIDE SEQUENCE [LARGE SCALE GENOMIC DNA]</scope>
    <source>
        <strain evidence="1 2">SAG 2145</strain>
    </source>
</reference>